<dbReference type="SUPFAM" id="SSF52540">
    <property type="entry name" value="P-loop containing nucleoside triphosphate hydrolases"/>
    <property type="match status" value="1"/>
</dbReference>
<dbReference type="RefSeq" id="WP_049994157.1">
    <property type="nucleotide sequence ID" value="NZ_CP031310.1"/>
</dbReference>
<dbReference type="Proteomes" id="UP000296706">
    <property type="component" value="Chromosome"/>
</dbReference>
<reference evidence="5 6" key="1">
    <citation type="journal article" date="2019" name="Nat. Commun.">
        <title>A new type of DNA phosphorothioation-based antiviral system in archaea.</title>
        <authorList>
            <person name="Xiong L."/>
            <person name="Liu S."/>
            <person name="Chen S."/>
            <person name="Xiao Y."/>
            <person name="Zhu B."/>
            <person name="Gao Y."/>
            <person name="Zhang Y."/>
            <person name="Chen B."/>
            <person name="Luo J."/>
            <person name="Deng Z."/>
            <person name="Chen X."/>
            <person name="Wang L."/>
            <person name="Chen S."/>
        </authorList>
    </citation>
    <scope>NUCLEOTIDE SEQUENCE [LARGE SCALE GENOMIC DNA]</scope>
    <source>
        <strain evidence="5 6">CBA1105</strain>
    </source>
</reference>
<dbReference type="Pfam" id="PF00005">
    <property type="entry name" value="ABC_tran"/>
    <property type="match status" value="1"/>
</dbReference>
<dbReference type="Gene3D" id="3.40.50.300">
    <property type="entry name" value="P-loop containing nucleotide triphosphate hydrolases"/>
    <property type="match status" value="1"/>
</dbReference>
<dbReference type="GO" id="GO:0005524">
    <property type="term" value="F:ATP binding"/>
    <property type="evidence" value="ECO:0007669"/>
    <property type="project" value="UniProtKB-KW"/>
</dbReference>
<name>A0A4D6HCD5_9EURY</name>
<dbReference type="AlphaFoldDB" id="A0A4D6HCD5"/>
<keyword evidence="2 5" id="KW-0067">ATP-binding</keyword>
<dbReference type="CDD" id="cd03230">
    <property type="entry name" value="ABC_DR_subfamily_A"/>
    <property type="match status" value="1"/>
</dbReference>
<proteinExistence type="predicted"/>
<dbReference type="STRING" id="1457250.GCA_000755225_03391"/>
<dbReference type="InterPro" id="IPR027417">
    <property type="entry name" value="P-loop_NTPase"/>
</dbReference>
<evidence type="ECO:0000313" key="5">
    <source>
        <dbReference type="EMBL" id="QCC50712.1"/>
    </source>
</evidence>
<evidence type="ECO:0000256" key="1">
    <source>
        <dbReference type="ARBA" id="ARBA00022741"/>
    </source>
</evidence>
<protein>
    <submittedName>
        <fullName evidence="5">ABC transporter ATP-binding protein</fullName>
    </submittedName>
</protein>
<organism evidence="5 6">
    <name type="scientific">Halapricum salinum</name>
    <dbReference type="NCBI Taxonomy" id="1457250"/>
    <lineage>
        <taxon>Archaea</taxon>
        <taxon>Methanobacteriati</taxon>
        <taxon>Methanobacteriota</taxon>
        <taxon>Stenosarchaea group</taxon>
        <taxon>Halobacteria</taxon>
        <taxon>Halobacteriales</taxon>
        <taxon>Haloarculaceae</taxon>
        <taxon>Halapricum</taxon>
    </lineage>
</organism>
<dbReference type="PROSITE" id="PS50893">
    <property type="entry name" value="ABC_TRANSPORTER_2"/>
    <property type="match status" value="1"/>
</dbReference>
<keyword evidence="1" id="KW-0547">Nucleotide-binding</keyword>
<sequence length="257" mass="27800">MPNIEKRLRNGDSELDGEVVLRADEISKTYESVLPFVGRTVEVLEGAGVEIEAGEIVGIVGENGAGKSTLMQILVGALGADEGAVAVDGAVGWCPQEPLLYDRLTVRETFRLFGTAYGMDDGEIAEARDHYADLLGFEQFLDYRVDHLSGGNRQKINLSVALMHDPDVLLLDEPYTGFDWETYLAFWNLTEELTEQGTAIAIISHFVSERERFDRIVELADGALTDVTDREPDASSGRGSGVAASEDGSTPGVNAGD</sequence>
<dbReference type="KEGG" id="hsn:DV733_05395"/>
<dbReference type="PANTHER" id="PTHR43038">
    <property type="entry name" value="ATP-BINDING CASSETTE, SUB-FAMILY H, MEMBER 1"/>
    <property type="match status" value="1"/>
</dbReference>
<evidence type="ECO:0000256" key="3">
    <source>
        <dbReference type="SAM" id="MobiDB-lite"/>
    </source>
</evidence>
<accession>A0A4D6HCD5</accession>
<dbReference type="PANTHER" id="PTHR43038:SF7">
    <property type="entry name" value="ABC TRANSPORT SYSTEM ATP-BINDING PROTEIN"/>
    <property type="match status" value="1"/>
</dbReference>
<evidence type="ECO:0000259" key="4">
    <source>
        <dbReference type="PROSITE" id="PS50893"/>
    </source>
</evidence>
<keyword evidence="6" id="KW-1185">Reference proteome</keyword>
<dbReference type="InterPro" id="IPR003439">
    <property type="entry name" value="ABC_transporter-like_ATP-bd"/>
</dbReference>
<feature type="region of interest" description="Disordered" evidence="3">
    <location>
        <begin position="227"/>
        <end position="257"/>
    </location>
</feature>
<feature type="compositionally biased region" description="Low complexity" evidence="3">
    <location>
        <begin position="234"/>
        <end position="245"/>
    </location>
</feature>
<feature type="domain" description="ABC transporter" evidence="4">
    <location>
        <begin position="21"/>
        <end position="246"/>
    </location>
</feature>
<gene>
    <name evidence="5" type="ORF">DV733_05395</name>
</gene>
<dbReference type="InterPro" id="IPR003593">
    <property type="entry name" value="AAA+_ATPase"/>
</dbReference>
<evidence type="ECO:0000313" key="6">
    <source>
        <dbReference type="Proteomes" id="UP000296706"/>
    </source>
</evidence>
<dbReference type="GO" id="GO:0016887">
    <property type="term" value="F:ATP hydrolysis activity"/>
    <property type="evidence" value="ECO:0007669"/>
    <property type="project" value="InterPro"/>
</dbReference>
<feature type="compositionally biased region" description="Polar residues" evidence="3">
    <location>
        <begin position="247"/>
        <end position="257"/>
    </location>
</feature>
<dbReference type="PROSITE" id="PS00211">
    <property type="entry name" value="ABC_TRANSPORTER_1"/>
    <property type="match status" value="1"/>
</dbReference>
<dbReference type="SMART" id="SM00382">
    <property type="entry name" value="AAA"/>
    <property type="match status" value="1"/>
</dbReference>
<dbReference type="GeneID" id="39847278"/>
<evidence type="ECO:0000256" key="2">
    <source>
        <dbReference type="ARBA" id="ARBA00022840"/>
    </source>
</evidence>
<dbReference type="InterPro" id="IPR017871">
    <property type="entry name" value="ABC_transporter-like_CS"/>
</dbReference>
<dbReference type="EMBL" id="CP031310">
    <property type="protein sequence ID" value="QCC50712.1"/>
    <property type="molecule type" value="Genomic_DNA"/>
</dbReference>
<dbReference type="OrthoDB" id="40048at2157"/>